<dbReference type="Proteomes" id="UP001595526">
    <property type="component" value="Unassembled WGS sequence"/>
</dbReference>
<proteinExistence type="predicted"/>
<evidence type="ECO:0000313" key="2">
    <source>
        <dbReference type="Proteomes" id="UP001595526"/>
    </source>
</evidence>
<name>A0ABV7JJ78_9SPHI</name>
<reference evidence="2" key="1">
    <citation type="journal article" date="2019" name="Int. J. Syst. Evol. Microbiol.">
        <title>The Global Catalogue of Microorganisms (GCM) 10K type strain sequencing project: providing services to taxonomists for standard genome sequencing and annotation.</title>
        <authorList>
            <consortium name="The Broad Institute Genomics Platform"/>
            <consortium name="The Broad Institute Genome Sequencing Center for Infectious Disease"/>
            <person name="Wu L."/>
            <person name="Ma J."/>
        </authorList>
    </citation>
    <scope>NUCLEOTIDE SEQUENCE [LARGE SCALE GENOMIC DNA]</scope>
    <source>
        <strain evidence="2">KCTC 52416</strain>
    </source>
</reference>
<sequence>MQLANKLFALLDSDVPCDVIKKWLATAKHKPQQSQLDKLDEIVRTTTMRPGITTQTVARLQDIDNAYSTVVNMDYFPVTIDQLPEVNGQRLTPQQFLRHIRTNINYLINTDYTEFEPYQWYSVNETAL</sequence>
<evidence type="ECO:0000313" key="1">
    <source>
        <dbReference type="EMBL" id="MFC3198150.1"/>
    </source>
</evidence>
<dbReference type="RefSeq" id="WP_379022535.1">
    <property type="nucleotide sequence ID" value="NZ_JBHRTA010000031.1"/>
</dbReference>
<gene>
    <name evidence="1" type="ORF">ACFOET_11060</name>
</gene>
<accession>A0ABV7JJ78</accession>
<comment type="caution">
    <text evidence="1">The sequence shown here is derived from an EMBL/GenBank/DDBJ whole genome shotgun (WGS) entry which is preliminary data.</text>
</comment>
<keyword evidence="2" id="KW-1185">Reference proteome</keyword>
<organism evidence="1 2">
    <name type="scientific">Parapedobacter deserti</name>
    <dbReference type="NCBI Taxonomy" id="1912957"/>
    <lineage>
        <taxon>Bacteria</taxon>
        <taxon>Pseudomonadati</taxon>
        <taxon>Bacteroidota</taxon>
        <taxon>Sphingobacteriia</taxon>
        <taxon>Sphingobacteriales</taxon>
        <taxon>Sphingobacteriaceae</taxon>
        <taxon>Parapedobacter</taxon>
    </lineage>
</organism>
<dbReference type="EMBL" id="JBHRTA010000031">
    <property type="protein sequence ID" value="MFC3198150.1"/>
    <property type="molecule type" value="Genomic_DNA"/>
</dbReference>
<protein>
    <submittedName>
        <fullName evidence="1">Uncharacterized protein</fullName>
    </submittedName>
</protein>